<evidence type="ECO:0000256" key="4">
    <source>
        <dbReference type="ARBA" id="ARBA00022692"/>
    </source>
</evidence>
<sequence>MNFIARLRKLPPALKGLMFTFIPLAYYLFDKLNYSQAGLSAVLGFFTLTTLFYWRDILPHKRALFSGLLLSFLIIILLNIGFQSTLRDAFGVQQEDVIVVQSIFSTDMAESSEFFIQYARYISLNLALFLGGLVLFWFLFAAGPPPSTVMDKPKARRYWIAATVTILLLAIHFNPTLRKSNPLFYFPENYLRWQADLEEARQLYARLTVTNSDETLNSMIVSEGVGRRTVVVVFGESDTRNNWSLYGYERETTPLLEKVDGLIAFEDVIAADASTIGSITRMLTPATVEQSELWKEKPSVIVMAQRAGYKVHWITNQGTEGRGIVSILAGQSDRSVFTNKGGSRLEGTLDEAVLNPYKAALNDPAEKKLIFVHILGSHPSYNYRYPRTHAVFEGRYDDVVAERLASQGRSIWEITFRNMYDSAIYYQDYILSRLVNELIDRPNESAAWLYIADHGQDVAHNSDFSGHNRRAKEMWEVPMLLWSSDHYDLPGSDIAALRKRPYQADDLEHAILGLLGIEGGYYDSGLDVFSADYNLAQNFPRQLRGSGLDYR</sequence>
<keyword evidence="6 7" id="KW-0472">Membrane</keyword>
<evidence type="ECO:0000256" key="3">
    <source>
        <dbReference type="ARBA" id="ARBA00022679"/>
    </source>
</evidence>
<evidence type="ECO:0000256" key="2">
    <source>
        <dbReference type="ARBA" id="ARBA00022475"/>
    </source>
</evidence>
<dbReference type="InterPro" id="IPR040423">
    <property type="entry name" value="PEA_transferase"/>
</dbReference>
<evidence type="ECO:0000256" key="7">
    <source>
        <dbReference type="SAM" id="Phobius"/>
    </source>
</evidence>
<dbReference type="GO" id="GO:0009244">
    <property type="term" value="P:lipopolysaccharide core region biosynthetic process"/>
    <property type="evidence" value="ECO:0007669"/>
    <property type="project" value="TreeGrafter"/>
</dbReference>
<dbReference type="InterPro" id="IPR017850">
    <property type="entry name" value="Alkaline_phosphatase_core_sf"/>
</dbReference>
<comment type="subcellular location">
    <subcellularLocation>
        <location evidence="1">Cell membrane</location>
        <topology evidence="1">Multi-pass membrane protein</topology>
    </subcellularLocation>
</comment>
<dbReference type="CDD" id="cd16017">
    <property type="entry name" value="LptA"/>
    <property type="match status" value="1"/>
</dbReference>
<dbReference type="Pfam" id="PF00884">
    <property type="entry name" value="Sulfatase"/>
    <property type="match status" value="1"/>
</dbReference>
<dbReference type="InterPro" id="IPR000917">
    <property type="entry name" value="Sulfatase_N"/>
</dbReference>
<dbReference type="GO" id="GO:0005886">
    <property type="term" value="C:plasma membrane"/>
    <property type="evidence" value="ECO:0007669"/>
    <property type="project" value="UniProtKB-SubCell"/>
</dbReference>
<dbReference type="EMBL" id="UOFU01000146">
    <property type="protein sequence ID" value="VAW98447.1"/>
    <property type="molecule type" value="Genomic_DNA"/>
</dbReference>
<evidence type="ECO:0000313" key="9">
    <source>
        <dbReference type="EMBL" id="VAW98447.1"/>
    </source>
</evidence>
<dbReference type="InterPro" id="IPR058130">
    <property type="entry name" value="PEA_transf_C"/>
</dbReference>
<feature type="transmembrane region" description="Helical" evidence="7">
    <location>
        <begin position="35"/>
        <end position="54"/>
    </location>
</feature>
<reference evidence="9" key="1">
    <citation type="submission" date="2018-06" db="EMBL/GenBank/DDBJ databases">
        <authorList>
            <person name="Zhirakovskaya E."/>
        </authorList>
    </citation>
    <scope>NUCLEOTIDE SEQUENCE</scope>
</reference>
<organism evidence="9">
    <name type="scientific">hydrothermal vent metagenome</name>
    <dbReference type="NCBI Taxonomy" id="652676"/>
    <lineage>
        <taxon>unclassified sequences</taxon>
        <taxon>metagenomes</taxon>
        <taxon>ecological metagenomes</taxon>
    </lineage>
</organism>
<dbReference type="PANTHER" id="PTHR30443:SF2">
    <property type="entry name" value="PHOSPHOETHANOLAMINE TRANSFERASE EPTC"/>
    <property type="match status" value="1"/>
</dbReference>
<evidence type="ECO:0000259" key="8">
    <source>
        <dbReference type="Pfam" id="PF00884"/>
    </source>
</evidence>
<dbReference type="SUPFAM" id="SSF53649">
    <property type="entry name" value="Alkaline phosphatase-like"/>
    <property type="match status" value="1"/>
</dbReference>
<evidence type="ECO:0000256" key="6">
    <source>
        <dbReference type="ARBA" id="ARBA00023136"/>
    </source>
</evidence>
<keyword evidence="3" id="KW-0808">Transferase</keyword>
<feature type="transmembrane region" description="Helical" evidence="7">
    <location>
        <begin position="12"/>
        <end position="29"/>
    </location>
</feature>
<feature type="transmembrane region" description="Helical" evidence="7">
    <location>
        <begin position="63"/>
        <end position="82"/>
    </location>
</feature>
<feature type="transmembrane region" description="Helical" evidence="7">
    <location>
        <begin position="121"/>
        <end position="143"/>
    </location>
</feature>
<gene>
    <name evidence="9" type="ORF">MNBD_GAMMA20-1784</name>
</gene>
<keyword evidence="2" id="KW-1003">Cell membrane</keyword>
<dbReference type="Gene3D" id="3.40.720.10">
    <property type="entry name" value="Alkaline Phosphatase, subunit A"/>
    <property type="match status" value="1"/>
</dbReference>
<keyword evidence="5 7" id="KW-1133">Transmembrane helix</keyword>
<proteinExistence type="predicted"/>
<name>A0A3B1AG32_9ZZZZ</name>
<protein>
    <recommendedName>
        <fullName evidence="8">Sulfatase N-terminal domain-containing protein</fullName>
    </recommendedName>
</protein>
<evidence type="ECO:0000256" key="1">
    <source>
        <dbReference type="ARBA" id="ARBA00004651"/>
    </source>
</evidence>
<feature type="transmembrane region" description="Helical" evidence="7">
    <location>
        <begin position="155"/>
        <end position="173"/>
    </location>
</feature>
<dbReference type="GO" id="GO:0016776">
    <property type="term" value="F:phosphotransferase activity, phosphate group as acceptor"/>
    <property type="evidence" value="ECO:0007669"/>
    <property type="project" value="TreeGrafter"/>
</dbReference>
<keyword evidence="4 7" id="KW-0812">Transmembrane</keyword>
<accession>A0A3B1AG32</accession>
<evidence type="ECO:0000256" key="5">
    <source>
        <dbReference type="ARBA" id="ARBA00022989"/>
    </source>
</evidence>
<dbReference type="AlphaFoldDB" id="A0A3B1AG32"/>
<feature type="domain" description="Sulfatase N-terminal" evidence="8">
    <location>
        <begin position="228"/>
        <end position="517"/>
    </location>
</feature>
<dbReference type="PANTHER" id="PTHR30443">
    <property type="entry name" value="INNER MEMBRANE PROTEIN"/>
    <property type="match status" value="1"/>
</dbReference>